<proteinExistence type="predicted"/>
<dbReference type="GO" id="GO:0016787">
    <property type="term" value="F:hydrolase activity"/>
    <property type="evidence" value="ECO:0007669"/>
    <property type="project" value="UniProtKB-KW"/>
</dbReference>
<dbReference type="AlphaFoldDB" id="A0A1G5AIR6"/>
<keyword evidence="5" id="KW-1185">Reference proteome</keyword>
<dbReference type="InterPro" id="IPR023365">
    <property type="entry name" value="Sortase_dom-sf"/>
</dbReference>
<dbReference type="Proteomes" id="UP000183047">
    <property type="component" value="Unassembled WGS sequence"/>
</dbReference>
<accession>A0A1G5AIR6</accession>
<evidence type="ECO:0000313" key="4">
    <source>
        <dbReference type="EMBL" id="SCX77733.1"/>
    </source>
</evidence>
<dbReference type="EMBL" id="FMUR01000003">
    <property type="protein sequence ID" value="SCX77733.1"/>
    <property type="molecule type" value="Genomic_DNA"/>
</dbReference>
<gene>
    <name evidence="4" type="ORF">SAMN02910451_00281</name>
</gene>
<dbReference type="RefSeq" id="WP_074461103.1">
    <property type="nucleotide sequence ID" value="NZ_FMUR01000003.1"/>
</dbReference>
<keyword evidence="3" id="KW-0472">Membrane</keyword>
<feature type="active site" description="Acyl-thioester intermediate" evidence="2">
    <location>
        <position position="175"/>
    </location>
</feature>
<feature type="transmembrane region" description="Helical" evidence="3">
    <location>
        <begin position="7"/>
        <end position="24"/>
    </location>
</feature>
<sequence length="216" mass="23866">MKKIPGYLYMFFGAVLIFIAALIIKNNFDENAEAGAASDSLLTGVIEQMPGRVIEPELSGDMPIVDVDGRSFIGTVEIPSLGLLLPIQNEWSNDNARVSVCRYMGSVYENNLIVAGHNYIEHFGKLKELKTGDRVIVTDMNGRSFYFQVSNMETLGAYDTEKMESGDWDLTLFTCTIGGANRVTIRCESTGEASQVGEVPDVIKAAEESKHIRKRK</sequence>
<reference evidence="5" key="1">
    <citation type="submission" date="2016-10" db="EMBL/GenBank/DDBJ databases">
        <authorList>
            <person name="Varghese N."/>
            <person name="Submissions S."/>
        </authorList>
    </citation>
    <scope>NUCLEOTIDE SEQUENCE [LARGE SCALE GENOMIC DNA]</scope>
    <source>
        <strain evidence="5">XBD2006</strain>
    </source>
</reference>
<keyword evidence="3" id="KW-1133">Transmembrane helix</keyword>
<dbReference type="CDD" id="cd00004">
    <property type="entry name" value="Sortase"/>
    <property type="match status" value="1"/>
</dbReference>
<evidence type="ECO:0000256" key="3">
    <source>
        <dbReference type="SAM" id="Phobius"/>
    </source>
</evidence>
<dbReference type="Pfam" id="PF04203">
    <property type="entry name" value="Sortase"/>
    <property type="match status" value="1"/>
</dbReference>
<dbReference type="Gene3D" id="2.40.260.10">
    <property type="entry name" value="Sortase"/>
    <property type="match status" value="1"/>
</dbReference>
<protein>
    <submittedName>
        <fullName evidence="4">Sortase A</fullName>
    </submittedName>
</protein>
<feature type="active site" description="Proton donor/acceptor" evidence="2">
    <location>
        <position position="117"/>
    </location>
</feature>
<evidence type="ECO:0000256" key="1">
    <source>
        <dbReference type="ARBA" id="ARBA00022801"/>
    </source>
</evidence>
<evidence type="ECO:0000256" key="2">
    <source>
        <dbReference type="PIRSR" id="PIRSR605754-1"/>
    </source>
</evidence>
<dbReference type="SUPFAM" id="SSF63817">
    <property type="entry name" value="Sortase"/>
    <property type="match status" value="1"/>
</dbReference>
<keyword evidence="1" id="KW-0378">Hydrolase</keyword>
<name>A0A1G5AIR6_9FIRM</name>
<dbReference type="OrthoDB" id="2328774at2"/>
<dbReference type="InterPro" id="IPR005754">
    <property type="entry name" value="Sortase"/>
</dbReference>
<evidence type="ECO:0000313" key="5">
    <source>
        <dbReference type="Proteomes" id="UP000183047"/>
    </source>
</evidence>
<organism evidence="4 5">
    <name type="scientific">Butyrivibrio hungatei</name>
    <dbReference type="NCBI Taxonomy" id="185008"/>
    <lineage>
        <taxon>Bacteria</taxon>
        <taxon>Bacillati</taxon>
        <taxon>Bacillota</taxon>
        <taxon>Clostridia</taxon>
        <taxon>Lachnospirales</taxon>
        <taxon>Lachnospiraceae</taxon>
        <taxon>Butyrivibrio</taxon>
    </lineage>
</organism>
<keyword evidence="3" id="KW-0812">Transmembrane</keyword>